<evidence type="ECO:0008006" key="3">
    <source>
        <dbReference type="Google" id="ProtNLM"/>
    </source>
</evidence>
<accession>A0A5J5BRG1</accession>
<dbReference type="Proteomes" id="UP000325577">
    <property type="component" value="Linkage Group LG11"/>
</dbReference>
<evidence type="ECO:0000313" key="2">
    <source>
        <dbReference type="Proteomes" id="UP000325577"/>
    </source>
</evidence>
<dbReference type="InterPro" id="IPR045283">
    <property type="entry name" value="AT3G44326-like"/>
</dbReference>
<organism evidence="1 2">
    <name type="scientific">Nyssa sinensis</name>
    <dbReference type="NCBI Taxonomy" id="561372"/>
    <lineage>
        <taxon>Eukaryota</taxon>
        <taxon>Viridiplantae</taxon>
        <taxon>Streptophyta</taxon>
        <taxon>Embryophyta</taxon>
        <taxon>Tracheophyta</taxon>
        <taxon>Spermatophyta</taxon>
        <taxon>Magnoliopsida</taxon>
        <taxon>eudicotyledons</taxon>
        <taxon>Gunneridae</taxon>
        <taxon>Pentapetalae</taxon>
        <taxon>asterids</taxon>
        <taxon>Cornales</taxon>
        <taxon>Nyssaceae</taxon>
        <taxon>Nyssa</taxon>
    </lineage>
</organism>
<keyword evidence="2" id="KW-1185">Reference proteome</keyword>
<dbReference type="OrthoDB" id="671172at2759"/>
<reference evidence="1 2" key="1">
    <citation type="submission" date="2019-09" db="EMBL/GenBank/DDBJ databases">
        <title>A chromosome-level genome assembly of the Chinese tupelo Nyssa sinensis.</title>
        <authorList>
            <person name="Yang X."/>
            <person name="Kang M."/>
            <person name="Yang Y."/>
            <person name="Xiong H."/>
            <person name="Wang M."/>
            <person name="Zhang Z."/>
            <person name="Wang Z."/>
            <person name="Wu H."/>
            <person name="Ma T."/>
            <person name="Liu J."/>
            <person name="Xi Z."/>
        </authorList>
    </citation>
    <scope>NUCLEOTIDE SEQUENCE [LARGE SCALE GENOMIC DNA]</scope>
    <source>
        <strain evidence="1">J267</strain>
        <tissue evidence="1">Leaf</tissue>
    </source>
</reference>
<dbReference type="SUPFAM" id="SSF81383">
    <property type="entry name" value="F-box domain"/>
    <property type="match status" value="1"/>
</dbReference>
<evidence type="ECO:0000313" key="1">
    <source>
        <dbReference type="EMBL" id="KAA8544297.1"/>
    </source>
</evidence>
<dbReference type="AlphaFoldDB" id="A0A5J5BRG1"/>
<dbReference type="PANTHER" id="PTHR33736">
    <property type="entry name" value="F-BOX PROTEIN-RELATED"/>
    <property type="match status" value="1"/>
</dbReference>
<gene>
    <name evidence="1" type="ORF">F0562_022309</name>
</gene>
<proteinExistence type="predicted"/>
<sequence length="326" mass="36704">MVSSSMTTTVDQGGGTTIFAIHPDILQTHILTRLDGPTLASAGCTSSQLHALSTEEKLWMDICNHKWPSTNHPRVHKLISTFTAGHRSFFSDSFPTLDPHHRPSQPNPHSSSFTSELIFAVDIHYQDKLIFSRVQEIETLTGWFLCSPFRVDYLCEKEIVPTPVRFECGEDTCRLNLEENLTLSCIVINPTRKRAANVSSLRPILVQRHWLTGEIQLQYTTILAGHQRGRSSEFVQCRMVVTCGRGGEGGELQVREVSLLTEDMDEKNLTGKESLLIFQKAVDSGGRKIGKRGEERESYVCRRKKIKNTGKDFISGYKFLYALGTE</sequence>
<protein>
    <recommendedName>
        <fullName evidence="3">F-box domain-containing protein</fullName>
    </recommendedName>
</protein>
<dbReference type="PANTHER" id="PTHR33736:SF13">
    <property type="entry name" value="OS11G0155100 PROTEIN"/>
    <property type="match status" value="1"/>
</dbReference>
<dbReference type="Gene3D" id="1.20.1280.50">
    <property type="match status" value="1"/>
</dbReference>
<dbReference type="InterPro" id="IPR036047">
    <property type="entry name" value="F-box-like_dom_sf"/>
</dbReference>
<name>A0A5J5BRG1_9ASTE</name>
<dbReference type="EMBL" id="CM018034">
    <property type="protein sequence ID" value="KAA8544297.1"/>
    <property type="molecule type" value="Genomic_DNA"/>
</dbReference>